<dbReference type="PANTHER" id="PTHR33137">
    <property type="entry name" value="MEDIATOR OF RNA POLYMERASE II TRANSCRIPTION SUBUNIT 15A-RELATED"/>
    <property type="match status" value="1"/>
</dbReference>
<dbReference type="Gene3D" id="1.10.246.20">
    <property type="entry name" value="Coactivator CBP, KIX domain"/>
    <property type="match status" value="2"/>
</dbReference>
<feature type="compositionally biased region" description="Basic and acidic residues" evidence="3">
    <location>
        <begin position="547"/>
        <end position="556"/>
    </location>
</feature>
<dbReference type="Proteomes" id="UP001154282">
    <property type="component" value="Unassembled WGS sequence"/>
</dbReference>
<dbReference type="EMBL" id="CAMGYJ010000010">
    <property type="protein sequence ID" value="CAI0552159.1"/>
    <property type="molecule type" value="Genomic_DNA"/>
</dbReference>
<evidence type="ECO:0000256" key="3">
    <source>
        <dbReference type="SAM" id="MobiDB-lite"/>
    </source>
</evidence>
<keyword evidence="2" id="KW-0539">Nucleus</keyword>
<name>A0AAV0R6G2_9ROSI</name>
<dbReference type="FunFam" id="1.10.246.20:FF:000003">
    <property type="entry name" value="Mediator of RNA polymerase II transcription subunit 15a"/>
    <property type="match status" value="2"/>
</dbReference>
<dbReference type="GO" id="GO:0005634">
    <property type="term" value="C:nucleus"/>
    <property type="evidence" value="ECO:0007669"/>
    <property type="project" value="UniProtKB-SubCell"/>
</dbReference>
<feature type="region of interest" description="Disordered" evidence="3">
    <location>
        <begin position="244"/>
        <end position="270"/>
    </location>
</feature>
<feature type="domain" description="Mediator complex subunit 15 KIX" evidence="4">
    <location>
        <begin position="122"/>
        <end position="198"/>
    </location>
</feature>
<evidence type="ECO:0000313" key="6">
    <source>
        <dbReference type="Proteomes" id="UP001154282"/>
    </source>
</evidence>
<evidence type="ECO:0000313" key="5">
    <source>
        <dbReference type="EMBL" id="CAI0552159.1"/>
    </source>
</evidence>
<keyword evidence="6" id="KW-1185">Reference proteome</keyword>
<dbReference type="GO" id="GO:0003713">
    <property type="term" value="F:transcription coactivator activity"/>
    <property type="evidence" value="ECO:0007669"/>
    <property type="project" value="InterPro"/>
</dbReference>
<dbReference type="InterPro" id="IPR044661">
    <property type="entry name" value="MED15a/b/c-like"/>
</dbReference>
<dbReference type="PANTHER" id="PTHR33137:SF4">
    <property type="entry name" value="MEDIATOR OF RNA POLYMERASE II TRANSCRIPTION SUBUNIT 15A-RELATED"/>
    <property type="match status" value="1"/>
</dbReference>
<evidence type="ECO:0000259" key="4">
    <source>
        <dbReference type="Pfam" id="PF16987"/>
    </source>
</evidence>
<gene>
    <name evidence="5" type="ORF">LITE_LOCUS46286</name>
</gene>
<evidence type="ECO:0000256" key="2">
    <source>
        <dbReference type="ARBA" id="ARBA00023242"/>
    </source>
</evidence>
<proteinExistence type="predicted"/>
<feature type="region of interest" description="Disordered" evidence="3">
    <location>
        <begin position="1"/>
        <end position="25"/>
    </location>
</feature>
<accession>A0AAV0R6G2</accession>
<reference evidence="5" key="1">
    <citation type="submission" date="2022-08" db="EMBL/GenBank/DDBJ databases">
        <authorList>
            <person name="Gutierrez-Valencia J."/>
        </authorList>
    </citation>
    <scope>NUCLEOTIDE SEQUENCE</scope>
</reference>
<feature type="compositionally biased region" description="Low complexity" evidence="3">
    <location>
        <begin position="244"/>
        <end position="267"/>
    </location>
</feature>
<sequence>MAGDKLNPAADHGKEAPVGEGGWKANLQPEYRQRIVDKLMETLKQHLPCSGAKGPQALKNIAERFEETVYSDATSQSDYLRKISLKIFAMVGKSQNSMPNSLLSNSADTGDKPTDLCEEAAADWRAVLPPQSRERITLKIMETLTRNLPCSGQYALQELKKIAGRFEEKIYNAATSPSDYLHKISLKMLTMESKSKNSIPNIFPSNSAGTGALPNIQPLLSLPIRLPANQPQVQQKLLSQNLQSTITSTGSQTSASSPSSLPPISGTNHTPIDVVGQSANSMPGVVQNPAGSTSTALGVPSNMFGNAQLLMLLQQQLIHIQDQLQQLQQQLLMHSQLQRHMQPQASTMQMTQLQPPTWSNLYVNHQLPQMMRLPGTHSGNSRMQSSLSGKDQQQSIPQSNFSILQQLILQQQPVGTMSAIPSTQSNLSASLDSMAQTGPANGGDWQEEAYQKIQTMKEMYLPELNEMYKKFDWKLQHHNDSPVLKAQVESLMSFLQGSKKDVLLGYKMWIDSFEKQIIALLNEHRPSKRMRQQLRSSEMQMSPPLHQIDDVNDVKPDISSLSNAADVTSAASDR</sequence>
<dbReference type="AlphaFoldDB" id="A0AAV0R6G2"/>
<dbReference type="GO" id="GO:0031490">
    <property type="term" value="F:chromatin DNA binding"/>
    <property type="evidence" value="ECO:0007669"/>
    <property type="project" value="InterPro"/>
</dbReference>
<feature type="region of interest" description="Disordered" evidence="3">
    <location>
        <begin position="529"/>
        <end position="574"/>
    </location>
</feature>
<dbReference type="InterPro" id="IPR036546">
    <property type="entry name" value="MED15_KIX"/>
</dbReference>
<organism evidence="5 6">
    <name type="scientific">Linum tenue</name>
    <dbReference type="NCBI Taxonomy" id="586396"/>
    <lineage>
        <taxon>Eukaryota</taxon>
        <taxon>Viridiplantae</taxon>
        <taxon>Streptophyta</taxon>
        <taxon>Embryophyta</taxon>
        <taxon>Tracheophyta</taxon>
        <taxon>Spermatophyta</taxon>
        <taxon>Magnoliopsida</taxon>
        <taxon>eudicotyledons</taxon>
        <taxon>Gunneridae</taxon>
        <taxon>Pentapetalae</taxon>
        <taxon>rosids</taxon>
        <taxon>fabids</taxon>
        <taxon>Malpighiales</taxon>
        <taxon>Linaceae</taxon>
        <taxon>Linum</taxon>
    </lineage>
</organism>
<evidence type="ECO:0000256" key="1">
    <source>
        <dbReference type="ARBA" id="ARBA00004123"/>
    </source>
</evidence>
<dbReference type="InterPro" id="IPR036529">
    <property type="entry name" value="KIX_dom_sf"/>
</dbReference>
<comment type="subcellular location">
    <subcellularLocation>
        <location evidence="1">Nucleus</location>
    </subcellularLocation>
</comment>
<protein>
    <recommendedName>
        <fullName evidence="4">Mediator complex subunit 15 KIX domain-containing protein</fullName>
    </recommendedName>
</protein>
<dbReference type="Pfam" id="PF16987">
    <property type="entry name" value="KIX_2"/>
    <property type="match status" value="2"/>
</dbReference>
<feature type="domain" description="Mediator complex subunit 15 KIX" evidence="4">
    <location>
        <begin position="21"/>
        <end position="99"/>
    </location>
</feature>
<feature type="compositionally biased region" description="Polar residues" evidence="3">
    <location>
        <begin position="559"/>
        <end position="574"/>
    </location>
</feature>
<comment type="caution">
    <text evidence="5">The sequence shown here is derived from an EMBL/GenBank/DDBJ whole genome shotgun (WGS) entry which is preliminary data.</text>
</comment>